<proteinExistence type="predicted"/>
<dbReference type="Proteomes" id="UP000887565">
    <property type="component" value="Unplaced"/>
</dbReference>
<feature type="region of interest" description="Disordered" evidence="1">
    <location>
        <begin position="201"/>
        <end position="238"/>
    </location>
</feature>
<evidence type="ECO:0000313" key="3">
    <source>
        <dbReference type="WBParaSite" id="nRc.2.0.1.t21960-RA"/>
    </source>
</evidence>
<feature type="compositionally biased region" description="Basic and acidic residues" evidence="1">
    <location>
        <begin position="209"/>
        <end position="237"/>
    </location>
</feature>
<dbReference type="WBParaSite" id="nRc.2.0.1.t21960-RA">
    <property type="protein sequence ID" value="nRc.2.0.1.t21960-RA"/>
    <property type="gene ID" value="nRc.2.0.1.g21960"/>
</dbReference>
<feature type="region of interest" description="Disordered" evidence="1">
    <location>
        <begin position="156"/>
        <end position="183"/>
    </location>
</feature>
<organism evidence="2 3">
    <name type="scientific">Romanomermis culicivorax</name>
    <name type="common">Nematode worm</name>
    <dbReference type="NCBI Taxonomy" id="13658"/>
    <lineage>
        <taxon>Eukaryota</taxon>
        <taxon>Metazoa</taxon>
        <taxon>Ecdysozoa</taxon>
        <taxon>Nematoda</taxon>
        <taxon>Enoplea</taxon>
        <taxon>Dorylaimia</taxon>
        <taxon>Mermithida</taxon>
        <taxon>Mermithoidea</taxon>
        <taxon>Mermithidae</taxon>
        <taxon>Romanomermis</taxon>
    </lineage>
</organism>
<dbReference type="AlphaFoldDB" id="A0A915J750"/>
<sequence length="496" mass="52482">MTQANVPGTKIGSVKKPRIFESLHAVLRNILQSVQPSVVQNSLIAPQVPQQEITNPLAPNANQLVIPQQTGGLLGAFAQASSAGKGLGAFGKSLGAFPPGLGGSGANGFPGFNSIGQAPGLGSAIAAPIAIPTALGSIPTALGGLPHPDVGFPSAGKNFKSVSPEAAPPPDPFGASAGRNLGPPPDAFLFTTPLSPFVTDGTTITEVTTTERKSAERKTSSKEKAPKGGEQDLHVSGRQEVSLKALQEKRKAGNTDVLDATTSASEAVSEDTVQETEFAASLGTETTSEVEQSQQIETTTELSAAETTYLPPRKSTENALTRDQRRLNEINARMHRVLASRKSQRGSDDRKGFLSKFRKPVPEVEKEVDLQTIDSVVEAFAGSSPRLIRDAAIFNVDQAPVQLRAFQDERFHFLNGRTGFGTINERGGAWQPSKSGLSSPLATGVGRADEQGAHVQGNVQLPKKWTEGHTFSLDGSLNRNNNNDLFSGVEFLRWNQ</sequence>
<accession>A0A915J750</accession>
<reference evidence="3" key="1">
    <citation type="submission" date="2022-11" db="UniProtKB">
        <authorList>
            <consortium name="WormBaseParasite"/>
        </authorList>
    </citation>
    <scope>IDENTIFICATION</scope>
</reference>
<name>A0A915J750_ROMCU</name>
<keyword evidence="2" id="KW-1185">Reference proteome</keyword>
<evidence type="ECO:0000256" key="1">
    <source>
        <dbReference type="SAM" id="MobiDB-lite"/>
    </source>
</evidence>
<evidence type="ECO:0000313" key="2">
    <source>
        <dbReference type="Proteomes" id="UP000887565"/>
    </source>
</evidence>
<protein>
    <submittedName>
        <fullName evidence="3">Uncharacterized protein</fullName>
    </submittedName>
</protein>